<evidence type="ECO:0000313" key="2">
    <source>
        <dbReference type="EMBL" id="EGW22334.1"/>
    </source>
</evidence>
<dbReference type="GO" id="GO:0003676">
    <property type="term" value="F:nucleic acid binding"/>
    <property type="evidence" value="ECO:0007669"/>
    <property type="project" value="InterPro"/>
</dbReference>
<keyword evidence="3" id="KW-1185">Reference proteome</keyword>
<dbReference type="Proteomes" id="UP000004664">
    <property type="component" value="Unassembled WGS sequence"/>
</dbReference>
<name>G3ISG4_METTV</name>
<reference evidence="2 3" key="1">
    <citation type="submission" date="2011-06" db="EMBL/GenBank/DDBJ databases">
        <title>Genomic sequence of Methylobacter tundripaludum SV96.</title>
        <authorList>
            <consortium name="US DOE Joint Genome Institute"/>
            <person name="Lucas S."/>
            <person name="Han J."/>
            <person name="Lapidus A."/>
            <person name="Cheng J.-F."/>
            <person name="Goodwin L."/>
            <person name="Pitluck S."/>
            <person name="Held B."/>
            <person name="Detter J.C."/>
            <person name="Han C."/>
            <person name="Tapia R."/>
            <person name="Land M."/>
            <person name="Hauser L."/>
            <person name="Kyrpides N."/>
            <person name="Ivanova N."/>
            <person name="Ovchinnikova G."/>
            <person name="Pagani I."/>
            <person name="Klotz M.G."/>
            <person name="Dispirito A.A."/>
            <person name="Murrell J.C."/>
            <person name="Dunfield P."/>
            <person name="Kalyuzhnaya M.G."/>
            <person name="Svenning M."/>
            <person name="Trotsenko Y.A."/>
            <person name="Stein L.Y."/>
            <person name="Woyke T."/>
        </authorList>
    </citation>
    <scope>NUCLEOTIDE SEQUENCE [LARGE SCALE GENOMIC DNA]</scope>
    <source>
        <strain evidence="3">ATCC BAA-1195 / DSM 17260 / SV96</strain>
    </source>
</reference>
<dbReference type="HOGENOM" id="CLU_124928_1_0_6"/>
<dbReference type="Pfam" id="PF13358">
    <property type="entry name" value="DDE_3"/>
    <property type="match status" value="1"/>
</dbReference>
<dbReference type="AlphaFoldDB" id="G3ISG4"/>
<dbReference type="Pfam" id="PF13565">
    <property type="entry name" value="HTH_32"/>
    <property type="match status" value="1"/>
</dbReference>
<dbReference type="eggNOG" id="COG3415">
    <property type="taxonomic scope" value="Bacteria"/>
</dbReference>
<accession>G3ISG4</accession>
<dbReference type="NCBIfam" id="NF033545">
    <property type="entry name" value="transpos_IS630"/>
    <property type="match status" value="1"/>
</dbReference>
<dbReference type="SUPFAM" id="SSF46689">
    <property type="entry name" value="Homeodomain-like"/>
    <property type="match status" value="1"/>
</dbReference>
<sequence>MCQTGNDCNNRQKLGVHLKFIAKLTPEEEVTLTEAYRNHPLFRVRQRAHAILLNNRRYVIARLSELFESQHETVSSWLDKWETEGLIGLYDCPRSGRPVRFTVEEQAVFLGYIDKNPHQPKAAAARLLEETGKEASLDTFKRILKKSAYAWKRCRQSVKGKRNEADFQRDKAYLKALKQQEDDGELKLYYFDENGFSTTPCVPYGWQRIGETRQIPCYRSKRMNVLGFLSRSNDLFFHSSEQSVTTDTVVNAFDAFVETYAGKYEETKVPCCVVLDNASIHRSGVFKEKLAGWQQRGVCLHFLPPYSPELNLIEILWRKVKYEWLPLDAYQSYGHLKKWVLEILSDIGESRGQALHLTLIAKHGVKSYIVH</sequence>
<dbReference type="InterPro" id="IPR012337">
    <property type="entry name" value="RNaseH-like_sf"/>
</dbReference>
<proteinExistence type="predicted"/>
<organism evidence="2 3">
    <name type="scientific">Methylobacter tundripaludum (strain ATCC BAA-1195 / DSM 17260 / SV96)</name>
    <dbReference type="NCBI Taxonomy" id="697282"/>
    <lineage>
        <taxon>Bacteria</taxon>
        <taxon>Pseudomonadati</taxon>
        <taxon>Pseudomonadota</taxon>
        <taxon>Gammaproteobacteria</taxon>
        <taxon>Methylococcales</taxon>
        <taxon>Methylococcaceae</taxon>
        <taxon>Methylobacter</taxon>
    </lineage>
</organism>
<feature type="domain" description="Tc1-like transposase DDE" evidence="1">
    <location>
        <begin position="188"/>
        <end position="334"/>
    </location>
</feature>
<dbReference type="Gene3D" id="3.30.420.10">
    <property type="entry name" value="Ribonuclease H-like superfamily/Ribonuclease H"/>
    <property type="match status" value="1"/>
</dbReference>
<gene>
    <name evidence="2" type="ORF">Mettu_1144</name>
</gene>
<dbReference type="eggNOG" id="COG3335">
    <property type="taxonomic scope" value="Bacteria"/>
</dbReference>
<dbReference type="InterPro" id="IPR047655">
    <property type="entry name" value="Transpos_IS630-like"/>
</dbReference>
<dbReference type="InterPro" id="IPR009057">
    <property type="entry name" value="Homeodomain-like_sf"/>
</dbReference>
<dbReference type="InterPro" id="IPR038717">
    <property type="entry name" value="Tc1-like_DDE_dom"/>
</dbReference>
<dbReference type="STRING" id="697282.Mettu_1144"/>
<dbReference type="EMBL" id="JH109152">
    <property type="protein sequence ID" value="EGW22334.1"/>
    <property type="molecule type" value="Genomic_DNA"/>
</dbReference>
<dbReference type="InterPro" id="IPR036397">
    <property type="entry name" value="RNaseH_sf"/>
</dbReference>
<evidence type="ECO:0000313" key="3">
    <source>
        <dbReference type="Proteomes" id="UP000004664"/>
    </source>
</evidence>
<dbReference type="SUPFAM" id="SSF53098">
    <property type="entry name" value="Ribonuclease H-like"/>
    <property type="match status" value="1"/>
</dbReference>
<protein>
    <submittedName>
        <fullName evidence="2">Transposase</fullName>
    </submittedName>
</protein>
<evidence type="ECO:0000259" key="1">
    <source>
        <dbReference type="Pfam" id="PF13358"/>
    </source>
</evidence>